<gene>
    <name evidence="1" type="ORF">BTT61001_02719</name>
</gene>
<accession>A0A1C4DVY1</accession>
<dbReference type="Proteomes" id="UP000195991">
    <property type="component" value="Unassembled WGS sequence"/>
</dbReference>
<reference evidence="1 2" key="1">
    <citation type="submission" date="2016-08" db="EMBL/GenBank/DDBJ databases">
        <authorList>
            <person name="Seilhamer J.J."/>
        </authorList>
    </citation>
    <scope>NUCLEOTIDE SEQUENCE [LARGE SCALE GENOMIC DNA]</scope>
    <source>
        <strain evidence="1 2">IEBC_T61001</strain>
    </source>
</reference>
<dbReference type="AlphaFoldDB" id="A0A1C4DVY1"/>
<dbReference type="EMBL" id="FMBI01000029">
    <property type="protein sequence ID" value="SCC35576.1"/>
    <property type="molecule type" value="Genomic_DNA"/>
</dbReference>
<proteinExistence type="predicted"/>
<name>A0A1C4DVY1_BACTU</name>
<evidence type="ECO:0000313" key="2">
    <source>
        <dbReference type="Proteomes" id="UP000195991"/>
    </source>
</evidence>
<organism evidence="1 2">
    <name type="scientific">Bacillus thuringiensis</name>
    <dbReference type="NCBI Taxonomy" id="1428"/>
    <lineage>
        <taxon>Bacteria</taxon>
        <taxon>Bacillati</taxon>
        <taxon>Bacillota</taxon>
        <taxon>Bacilli</taxon>
        <taxon>Bacillales</taxon>
        <taxon>Bacillaceae</taxon>
        <taxon>Bacillus</taxon>
        <taxon>Bacillus cereus group</taxon>
    </lineage>
</organism>
<sequence>MVGLSYLLYKFKLTTIFEHWPNEEFVVAEMESKARFLYWQKFRTKFLTMPMVEFMKFVKCENEGVFDIKRMYSAEKAFKKMQNYRSSFCLHGYASNVAGMWGMIVGNWKTHFFVLFDGEIEKHNCHPFREIAYYDDEGNVVRNYQKGEYVVQEKRTSSRTCCPL</sequence>
<protein>
    <submittedName>
        <fullName evidence="1">Uncharacterized protein</fullName>
    </submittedName>
</protein>
<evidence type="ECO:0000313" key="1">
    <source>
        <dbReference type="EMBL" id="SCC35576.1"/>
    </source>
</evidence>